<dbReference type="Pfam" id="PF13320">
    <property type="entry name" value="GH123_cat"/>
    <property type="match status" value="1"/>
</dbReference>
<gene>
    <name evidence="2" type="ORF">LCGC14_2645550</name>
</gene>
<sequence length="451" mass="49304">ADVKAVAGELKHLGGAASIPASAVGVRYSPGIPASNRRRRGWMEPLSPTPLAKLMPGPEGGAALAVWAVVTVPKTAPAGEYRGTLTVSAGADKLAEVPIHVRVADWTIPDPGDFRTFVGIYQSPTAVALTYDVPMWSERHWRLVTRSLQLLGQLGNRMVQIPVVDRTKLGNDEGMVRWVRKPDGSFDHDFSLVERYLKLVKRHVGVPKFVVLFVWHAGGWRAAGPKQKNTVTVVDKATGKREPMQVPEFGTPEAKAFWSPVLLGLKKRLADAGMGDAFCLGSVAERYPSPAVSKMFTEILGEAPWLRITHAAHGALEKPNRALAGGGRIGCHIYTYLAGLPDPAKGPPAVHKPYWPRVAYYRRAQQTHLSLIGHRLLAADSLMRRLPGFSHLCLDYWRCPKVSKHRGGMLYGHWVRSGNYPGDPEPGHLTWPGPDGAEPLTAFEALREGIQ</sequence>
<organism evidence="2">
    <name type="scientific">marine sediment metagenome</name>
    <dbReference type="NCBI Taxonomy" id="412755"/>
    <lineage>
        <taxon>unclassified sequences</taxon>
        <taxon>metagenomes</taxon>
        <taxon>ecological metagenomes</taxon>
    </lineage>
</organism>
<feature type="non-terminal residue" evidence="2">
    <location>
        <position position="1"/>
    </location>
</feature>
<accession>A0A0F8ZWC0</accession>
<comment type="caution">
    <text evidence="2">The sequence shown here is derived from an EMBL/GenBank/DDBJ whole genome shotgun (WGS) entry which is preliminary data.</text>
</comment>
<evidence type="ECO:0000259" key="1">
    <source>
        <dbReference type="Pfam" id="PF13320"/>
    </source>
</evidence>
<dbReference type="AlphaFoldDB" id="A0A0F8ZWC0"/>
<feature type="domain" description="Glycoside hydrolase 123 catalytic" evidence="1">
    <location>
        <begin position="122"/>
        <end position="313"/>
    </location>
</feature>
<name>A0A0F8ZWC0_9ZZZZ</name>
<evidence type="ECO:0000313" key="2">
    <source>
        <dbReference type="EMBL" id="KKK98158.1"/>
    </source>
</evidence>
<protein>
    <recommendedName>
        <fullName evidence="1">Glycoside hydrolase 123 catalytic domain-containing protein</fullName>
    </recommendedName>
</protein>
<dbReference type="EMBL" id="LAZR01045740">
    <property type="protein sequence ID" value="KKK98158.1"/>
    <property type="molecule type" value="Genomic_DNA"/>
</dbReference>
<reference evidence="2" key="1">
    <citation type="journal article" date="2015" name="Nature">
        <title>Complex archaea that bridge the gap between prokaryotes and eukaryotes.</title>
        <authorList>
            <person name="Spang A."/>
            <person name="Saw J.H."/>
            <person name="Jorgensen S.L."/>
            <person name="Zaremba-Niedzwiedzka K."/>
            <person name="Martijn J."/>
            <person name="Lind A.E."/>
            <person name="van Eijk R."/>
            <person name="Schleper C."/>
            <person name="Guy L."/>
            <person name="Ettema T.J."/>
        </authorList>
    </citation>
    <scope>NUCLEOTIDE SEQUENCE</scope>
</reference>
<dbReference type="InterPro" id="IPR025150">
    <property type="entry name" value="GH123_cat"/>
</dbReference>
<proteinExistence type="predicted"/>
<feature type="non-terminal residue" evidence="2">
    <location>
        <position position="451"/>
    </location>
</feature>